<dbReference type="InterPro" id="IPR038587">
    <property type="entry name" value="Ribosomal_eL40_sf"/>
</dbReference>
<reference evidence="1 2" key="1">
    <citation type="submission" date="2018-05" db="EMBL/GenBank/DDBJ databases">
        <title>Genomic Encyclopedia of Type Strains, Phase IV (KMG-V): Genome sequencing to study the core and pangenomes of soil and plant-associated prokaryotes.</title>
        <authorList>
            <person name="Whitman W."/>
        </authorList>
    </citation>
    <scope>NUCLEOTIDE SEQUENCE [LARGE SCALE GENOMIC DNA]</scope>
    <source>
        <strain evidence="1 2">SCZa-39</strain>
    </source>
</reference>
<proteinExistence type="predicted"/>
<dbReference type="Gene3D" id="4.10.1060.50">
    <property type="match status" value="1"/>
</dbReference>
<comment type="caution">
    <text evidence="1">The sequence shown here is derived from an EMBL/GenBank/DDBJ whole genome shotgun (WGS) entry which is preliminary data.</text>
</comment>
<accession>A0ABX5KKN1</accession>
<evidence type="ECO:0000313" key="2">
    <source>
        <dbReference type="Proteomes" id="UP000245712"/>
    </source>
</evidence>
<evidence type="ECO:0008006" key="3">
    <source>
        <dbReference type="Google" id="ProtNLM"/>
    </source>
</evidence>
<gene>
    <name evidence="1" type="ORF">C7402_109270</name>
</gene>
<dbReference type="EMBL" id="QEOB01000009">
    <property type="protein sequence ID" value="PVX82416.1"/>
    <property type="molecule type" value="Genomic_DNA"/>
</dbReference>
<organism evidence="1 2">
    <name type="scientific">Paraburkholderia unamae</name>
    <dbReference type="NCBI Taxonomy" id="219649"/>
    <lineage>
        <taxon>Bacteria</taxon>
        <taxon>Pseudomonadati</taxon>
        <taxon>Pseudomonadota</taxon>
        <taxon>Betaproteobacteria</taxon>
        <taxon>Burkholderiales</taxon>
        <taxon>Burkholderiaceae</taxon>
        <taxon>Paraburkholderia</taxon>
    </lineage>
</organism>
<keyword evidence="2" id="KW-1185">Reference proteome</keyword>
<dbReference type="Proteomes" id="UP000245712">
    <property type="component" value="Unassembled WGS sequence"/>
</dbReference>
<protein>
    <recommendedName>
        <fullName evidence="3">Zinc ribbon protein</fullName>
    </recommendedName>
</protein>
<name>A0ABX5KKN1_9BURK</name>
<evidence type="ECO:0000313" key="1">
    <source>
        <dbReference type="EMBL" id="PVX82416.1"/>
    </source>
</evidence>
<sequence>MRYLSVAIGPVGWVISTLWTVAGLASPAYRVTLPCVVQIAYMRQKALTTVCGKCSAANPNSARFCSECGNQLKD</sequence>